<sequence>MDYKHKYLKYKNKYINLKYIQKGGEYNDNYISIIHEKLYIETNNYPIFTCLYTIDNGYWEYVKKLIESLDKFKLSYYIEGHLTKGRTWNQITKYKPVLLLKVLNKFPNKSVVWVDADSTIEKMPVHFLNIKKDFAVHYIRDNLGSGVIYFKNTSVVKNLLSDWINENNKDLKTWDQEHLENVIKRKYKDYEEILPKEYLAIFDHPDYKDLDNVIVQWQASRQLKRGGFVQNNTISVVIPCIPKHVKYLKENIYHLNRQTLKPNDIIIALSEVSETDAKNLQNELNKISKINIIVLASTEKHTAASNRNRGGLYSQNDIIVFIDADDETFPHKIETVVKNMNKYNADFALHAMNLYGAKNSNNCEILDPDAFAEYEKKYRNYSNGIHTALNICTGHATIRKYILDYVTYDVLQTFGEDAAFIRRLFEKNFKGIFICESLFKYNRDRSSRFN</sequence>
<feature type="domain" description="Glycosyltransferase 2-like" evidence="1">
    <location>
        <begin position="235"/>
        <end position="399"/>
    </location>
</feature>
<dbReference type="PANTHER" id="PTHR22916">
    <property type="entry name" value="GLYCOSYLTRANSFERASE"/>
    <property type="match status" value="1"/>
</dbReference>
<gene>
    <name evidence="2" type="ORF">Fadolivirus_1_949</name>
</gene>
<dbReference type="SUPFAM" id="SSF53448">
    <property type="entry name" value="Nucleotide-diphospho-sugar transferases"/>
    <property type="match status" value="2"/>
</dbReference>
<evidence type="ECO:0000313" key="2">
    <source>
        <dbReference type="EMBL" id="QKF94407.1"/>
    </source>
</evidence>
<dbReference type="InterPro" id="IPR001173">
    <property type="entry name" value="Glyco_trans_2-like"/>
</dbReference>
<dbReference type="CDD" id="cd00761">
    <property type="entry name" value="Glyco_tranf_GTA_type"/>
    <property type="match status" value="1"/>
</dbReference>
<organism evidence="2 3">
    <name type="scientific">Fadolivirus FV1/VV64</name>
    <dbReference type="NCBI Taxonomy" id="3070911"/>
    <lineage>
        <taxon>Viruses</taxon>
        <taxon>Varidnaviria</taxon>
        <taxon>Bamfordvirae</taxon>
        <taxon>Nucleocytoviricota</taxon>
        <taxon>Megaviricetes</taxon>
        <taxon>Imitervirales</taxon>
        <taxon>Mimiviridae</taxon>
        <taxon>Klosneuvirinae</taxon>
        <taxon>Fadolivirus</taxon>
        <taxon>Fadolivirus algeromassiliense</taxon>
    </lineage>
</organism>
<dbReference type="Gene3D" id="3.90.550.10">
    <property type="entry name" value="Spore Coat Polysaccharide Biosynthesis Protein SpsA, Chain A"/>
    <property type="match status" value="1"/>
</dbReference>
<keyword evidence="3" id="KW-1185">Reference proteome</keyword>
<evidence type="ECO:0000259" key="1">
    <source>
        <dbReference type="Pfam" id="PF00535"/>
    </source>
</evidence>
<dbReference type="InterPro" id="IPR029044">
    <property type="entry name" value="Nucleotide-diphossugar_trans"/>
</dbReference>
<protein>
    <submittedName>
        <fullName evidence="2">Glycosyltransferase family 2</fullName>
    </submittedName>
</protein>
<evidence type="ECO:0000313" key="3">
    <source>
        <dbReference type="Proteomes" id="UP001162001"/>
    </source>
</evidence>
<dbReference type="EMBL" id="MT418680">
    <property type="protein sequence ID" value="QKF94407.1"/>
    <property type="molecule type" value="Genomic_DNA"/>
</dbReference>
<name>A0A7D3QUS5_9VIRU</name>
<dbReference type="Pfam" id="PF00535">
    <property type="entry name" value="Glycos_transf_2"/>
    <property type="match status" value="1"/>
</dbReference>
<dbReference type="Proteomes" id="UP001162001">
    <property type="component" value="Segment"/>
</dbReference>
<accession>A0A7D3QUS5</accession>
<reference evidence="2 3" key="1">
    <citation type="submission" date="2020-04" db="EMBL/GenBank/DDBJ databases">
        <title>Advantages and limits of metagenomic assembly and binning of a giant virus.</title>
        <authorList>
            <person name="Schulz F."/>
            <person name="Andreani J."/>
            <person name="Francis R."/>
            <person name="Boudjemaa H."/>
            <person name="Bou Khalil J.Y."/>
            <person name="Lee J."/>
            <person name="La Scola B."/>
            <person name="Woyke T."/>
        </authorList>
    </citation>
    <scope>NUCLEOTIDE SEQUENCE [LARGE SCALE GENOMIC DNA]</scope>
    <source>
        <strain evidence="2 3">FV1/VV64</strain>
    </source>
</reference>
<proteinExistence type="predicted"/>